<protein>
    <submittedName>
        <fullName evidence="1">2660_t:CDS:1</fullName>
    </submittedName>
</protein>
<proteinExistence type="predicted"/>
<dbReference type="Proteomes" id="UP000789831">
    <property type="component" value="Unassembled WGS sequence"/>
</dbReference>
<keyword evidence="2" id="KW-1185">Reference proteome</keyword>
<gene>
    <name evidence="1" type="ORF">AGERDE_LOCUS5386</name>
</gene>
<name>A0A9N9AAT9_9GLOM</name>
<accession>A0A9N9AAT9</accession>
<evidence type="ECO:0000313" key="2">
    <source>
        <dbReference type="Proteomes" id="UP000789831"/>
    </source>
</evidence>
<comment type="caution">
    <text evidence="1">The sequence shown here is derived from an EMBL/GenBank/DDBJ whole genome shotgun (WGS) entry which is preliminary data.</text>
</comment>
<evidence type="ECO:0000313" key="1">
    <source>
        <dbReference type="EMBL" id="CAG8524054.1"/>
    </source>
</evidence>
<reference evidence="1" key="1">
    <citation type="submission" date="2021-06" db="EMBL/GenBank/DDBJ databases">
        <authorList>
            <person name="Kallberg Y."/>
            <person name="Tangrot J."/>
            <person name="Rosling A."/>
        </authorList>
    </citation>
    <scope>NUCLEOTIDE SEQUENCE</scope>
    <source>
        <strain evidence="1">MT106</strain>
    </source>
</reference>
<dbReference type="EMBL" id="CAJVPL010000718">
    <property type="protein sequence ID" value="CAG8524054.1"/>
    <property type="molecule type" value="Genomic_DNA"/>
</dbReference>
<dbReference type="AlphaFoldDB" id="A0A9N9AAT9"/>
<sequence length="89" mass="10112">MDDDEWLSNSEFAADVNPSLSNSMDLSKMMILVEGNGTALAIYPYNPELEDELKKEGREVEVVMNLLSSNLYYERLMEFVDGHQVGMCE</sequence>
<organism evidence="1 2">
    <name type="scientific">Ambispora gerdemannii</name>
    <dbReference type="NCBI Taxonomy" id="144530"/>
    <lineage>
        <taxon>Eukaryota</taxon>
        <taxon>Fungi</taxon>
        <taxon>Fungi incertae sedis</taxon>
        <taxon>Mucoromycota</taxon>
        <taxon>Glomeromycotina</taxon>
        <taxon>Glomeromycetes</taxon>
        <taxon>Archaeosporales</taxon>
        <taxon>Ambisporaceae</taxon>
        <taxon>Ambispora</taxon>
    </lineage>
</organism>